<evidence type="ECO:0000313" key="4">
    <source>
        <dbReference type="EMBL" id="KAF3700445.1"/>
    </source>
</evidence>
<comment type="similarity">
    <text evidence="1">Belongs to the apolipoprotein L family.</text>
</comment>
<keyword evidence="3" id="KW-1133">Transmembrane helix</keyword>
<gene>
    <name evidence="4" type="ORF">EXN66_Car016132</name>
</gene>
<proteinExistence type="inferred from homology"/>
<dbReference type="GO" id="GO:0006869">
    <property type="term" value="P:lipid transport"/>
    <property type="evidence" value="ECO:0007669"/>
    <property type="project" value="InterPro"/>
</dbReference>
<keyword evidence="4" id="KW-0449">Lipoprotein</keyword>
<dbReference type="InterPro" id="IPR008405">
    <property type="entry name" value="ApoL"/>
</dbReference>
<dbReference type="GO" id="GO:0016020">
    <property type="term" value="C:membrane"/>
    <property type="evidence" value="ECO:0007669"/>
    <property type="project" value="TreeGrafter"/>
</dbReference>
<dbReference type="GO" id="GO:0042157">
    <property type="term" value="P:lipoprotein metabolic process"/>
    <property type="evidence" value="ECO:0007669"/>
    <property type="project" value="InterPro"/>
</dbReference>
<accession>A0A6G1QD23</accession>
<dbReference type="PANTHER" id="PTHR14096">
    <property type="entry name" value="APOLIPOPROTEIN L"/>
    <property type="match status" value="1"/>
</dbReference>
<protein>
    <submittedName>
        <fullName evidence="4">Apolipoprotein L domain-containing protein 1 Vascular early response gene protein</fullName>
    </submittedName>
</protein>
<feature type="compositionally biased region" description="Basic and acidic residues" evidence="2">
    <location>
        <begin position="84"/>
        <end position="93"/>
    </location>
</feature>
<organism evidence="4 5">
    <name type="scientific">Channa argus</name>
    <name type="common">Northern snakehead</name>
    <name type="synonym">Ophicephalus argus</name>
    <dbReference type="NCBI Taxonomy" id="215402"/>
    <lineage>
        <taxon>Eukaryota</taxon>
        <taxon>Metazoa</taxon>
        <taxon>Chordata</taxon>
        <taxon>Craniata</taxon>
        <taxon>Vertebrata</taxon>
        <taxon>Euteleostomi</taxon>
        <taxon>Actinopterygii</taxon>
        <taxon>Neopterygii</taxon>
        <taxon>Teleostei</taxon>
        <taxon>Neoteleostei</taxon>
        <taxon>Acanthomorphata</taxon>
        <taxon>Anabantaria</taxon>
        <taxon>Anabantiformes</taxon>
        <taxon>Channoidei</taxon>
        <taxon>Channidae</taxon>
        <taxon>Channa</taxon>
    </lineage>
</organism>
<keyword evidence="3" id="KW-0472">Membrane</keyword>
<dbReference type="EMBL" id="CM015726">
    <property type="protein sequence ID" value="KAF3700445.1"/>
    <property type="molecule type" value="Genomic_DNA"/>
</dbReference>
<feature type="region of interest" description="Disordered" evidence="2">
    <location>
        <begin position="1"/>
        <end position="45"/>
    </location>
</feature>
<evidence type="ECO:0000256" key="2">
    <source>
        <dbReference type="SAM" id="MobiDB-lite"/>
    </source>
</evidence>
<dbReference type="Proteomes" id="UP000503349">
    <property type="component" value="Chromosome 15"/>
</dbReference>
<dbReference type="AlphaFoldDB" id="A0A6G1QD23"/>
<keyword evidence="3" id="KW-0812">Transmembrane</keyword>
<dbReference type="GO" id="GO:0008289">
    <property type="term" value="F:lipid binding"/>
    <property type="evidence" value="ECO:0007669"/>
    <property type="project" value="InterPro"/>
</dbReference>
<feature type="transmembrane region" description="Helical" evidence="3">
    <location>
        <begin position="222"/>
        <end position="242"/>
    </location>
</feature>
<keyword evidence="5" id="KW-1185">Reference proteome</keyword>
<evidence type="ECO:0000256" key="1">
    <source>
        <dbReference type="ARBA" id="ARBA00010090"/>
    </source>
</evidence>
<evidence type="ECO:0000313" key="5">
    <source>
        <dbReference type="Proteomes" id="UP000503349"/>
    </source>
</evidence>
<evidence type="ECO:0000256" key="3">
    <source>
        <dbReference type="SAM" id="Phobius"/>
    </source>
</evidence>
<name>A0A6G1QD23_CHAAH</name>
<dbReference type="GO" id="GO:0005576">
    <property type="term" value="C:extracellular region"/>
    <property type="evidence" value="ECO:0007669"/>
    <property type="project" value="InterPro"/>
</dbReference>
<feature type="transmembrane region" description="Helical" evidence="3">
    <location>
        <begin position="248"/>
        <end position="268"/>
    </location>
</feature>
<feature type="region of interest" description="Disordered" evidence="2">
    <location>
        <begin position="74"/>
        <end position="93"/>
    </location>
</feature>
<feature type="compositionally biased region" description="Pro residues" evidence="2">
    <location>
        <begin position="33"/>
        <end position="42"/>
    </location>
</feature>
<sequence length="418" mass="46218">MAKDSKNKPAVPPRPMQSLLPSYASLCESSPPQIRPPAPLPPAETLSEPVYSEIGIDIDNCPYLEILPNKENKMIKPPPSIPPTEKRSRSVHSEKEHLLLLTENKDKMKQRWTLPRSGPPVGSNRYSQRPQTIEDADDIGGMLRWLKKVSKPDYMTPSVYGLSIEEEVRSFNQRAVHVSKALRLYNLLMMKRNESLRNIITEFSSISDSLDKMQKKSKTVDIAGGTTGAIGGVTAVVGIALAPMTLGASLIATAVGAGMVASAGGLSAHTAKASEKIVNRTSVEMLVDEYMTNVVDLEHCLDFILAGMNELRRHDIARLNRAGTQSEAVKMAHLSQSVFKTTTTNNNKNLGTSVAHTSGVSSEKLLQAFSKEMDQYFRENGQKLKKMNKSKFSGRVCLLAENLHDQLEYLNHMWELFT</sequence>
<dbReference type="PANTHER" id="PTHR14096:SF59">
    <property type="entry name" value="APOLIPOPROTEIN L, 1 ISOFORM X1"/>
    <property type="match status" value="1"/>
</dbReference>
<reference evidence="4 5" key="1">
    <citation type="submission" date="2019-02" db="EMBL/GenBank/DDBJ databases">
        <title>Opniocepnalus argus genome.</title>
        <authorList>
            <person name="Zhou C."/>
            <person name="Xiao S."/>
        </authorList>
    </citation>
    <scope>NUCLEOTIDE SEQUENCE [LARGE SCALE GENOMIC DNA]</scope>
    <source>
        <strain evidence="4">OARG1902GOOAL</strain>
        <tissue evidence="4">Muscle</tissue>
    </source>
</reference>
<reference evidence="5" key="2">
    <citation type="submission" date="2019-02" db="EMBL/GenBank/DDBJ databases">
        <title>Opniocepnalus argus Var Kimnra genome.</title>
        <authorList>
            <person name="Zhou C."/>
            <person name="Xiao S."/>
        </authorList>
    </citation>
    <scope>NUCLEOTIDE SEQUENCE [LARGE SCALE GENOMIC DNA]</scope>
</reference>
<dbReference type="Pfam" id="PF05461">
    <property type="entry name" value="ApoL"/>
    <property type="match status" value="1"/>
</dbReference>